<protein>
    <recommendedName>
        <fullName evidence="3">Copper chaperone</fullName>
    </recommendedName>
</protein>
<reference evidence="1 2" key="1">
    <citation type="submission" date="2019-07" db="EMBL/GenBank/DDBJ databases">
        <title>Luteimonas sp. YD-1 nov., isolated from acidic soil.</title>
        <authorList>
            <person name="Zhou J."/>
        </authorList>
    </citation>
    <scope>NUCLEOTIDE SEQUENCE [LARGE SCALE GENOMIC DNA]</scope>
    <source>
        <strain evidence="1 2">YD-1</strain>
    </source>
</reference>
<dbReference type="EMBL" id="VOHE01000003">
    <property type="protein sequence ID" value="TWT19580.1"/>
    <property type="molecule type" value="Genomic_DNA"/>
</dbReference>
<dbReference type="OrthoDB" id="5956564at2"/>
<dbReference type="GO" id="GO:0046872">
    <property type="term" value="F:metal ion binding"/>
    <property type="evidence" value="ECO:0007669"/>
    <property type="project" value="InterPro"/>
</dbReference>
<evidence type="ECO:0008006" key="3">
    <source>
        <dbReference type="Google" id="ProtNLM"/>
    </source>
</evidence>
<keyword evidence="2" id="KW-1185">Reference proteome</keyword>
<gene>
    <name evidence="1" type="ORF">FQY79_06945</name>
</gene>
<dbReference type="InterPro" id="IPR036163">
    <property type="entry name" value="HMA_dom_sf"/>
</dbReference>
<accession>A0A5C5U2I7</accession>
<name>A0A5C5U2I7_9GAMM</name>
<comment type="caution">
    <text evidence="1">The sequence shown here is derived from an EMBL/GenBank/DDBJ whole genome shotgun (WGS) entry which is preliminary data.</text>
</comment>
<evidence type="ECO:0000313" key="1">
    <source>
        <dbReference type="EMBL" id="TWT19580.1"/>
    </source>
</evidence>
<dbReference type="RefSeq" id="WP_146312118.1">
    <property type="nucleotide sequence ID" value="NZ_VOHE01000003.1"/>
</dbReference>
<dbReference type="AlphaFoldDB" id="A0A5C5U2I7"/>
<sequence length="79" mass="8176">MEFHVRLGENRIDLGAVEDALQSLDPAALADLDLATRTLRVSTSLDEARIAACLARTGFAADAGAIERQPSTCCGGCGG</sequence>
<dbReference type="Proteomes" id="UP000315949">
    <property type="component" value="Unassembled WGS sequence"/>
</dbReference>
<organism evidence="1 2">
    <name type="scientific">Luteimonas wenzhouensis</name>
    <dbReference type="NCBI Taxonomy" id="2599615"/>
    <lineage>
        <taxon>Bacteria</taxon>
        <taxon>Pseudomonadati</taxon>
        <taxon>Pseudomonadota</taxon>
        <taxon>Gammaproteobacteria</taxon>
        <taxon>Lysobacterales</taxon>
        <taxon>Lysobacteraceae</taxon>
        <taxon>Luteimonas</taxon>
    </lineage>
</organism>
<dbReference type="SUPFAM" id="SSF55008">
    <property type="entry name" value="HMA, heavy metal-associated domain"/>
    <property type="match status" value="1"/>
</dbReference>
<proteinExistence type="predicted"/>
<evidence type="ECO:0000313" key="2">
    <source>
        <dbReference type="Proteomes" id="UP000315949"/>
    </source>
</evidence>
<dbReference type="Gene3D" id="3.30.70.100">
    <property type="match status" value="1"/>
</dbReference>